<keyword evidence="5" id="KW-1185">Reference proteome</keyword>
<accession>A0A8S1Q036</accession>
<dbReference type="GO" id="GO:0005886">
    <property type="term" value="C:plasma membrane"/>
    <property type="evidence" value="ECO:0007669"/>
    <property type="project" value="TreeGrafter"/>
</dbReference>
<dbReference type="InterPro" id="IPR049452">
    <property type="entry name" value="Anoctamin_TM"/>
</dbReference>
<feature type="domain" description="CSC1/OSCA1-like cytosolic" evidence="3">
    <location>
        <begin position="216"/>
        <end position="383"/>
    </location>
</feature>
<dbReference type="Proteomes" id="UP000692954">
    <property type="component" value="Unassembled WGS sequence"/>
</dbReference>
<name>A0A8S1Q036_9CILI</name>
<protein>
    <recommendedName>
        <fullName evidence="6">CSC1/OSCA1-like cytosolic domain-containing protein</fullName>
    </recommendedName>
</protein>
<dbReference type="AlphaFoldDB" id="A0A8S1Q036"/>
<dbReference type="GO" id="GO:0005227">
    <property type="term" value="F:calcium-activated cation channel activity"/>
    <property type="evidence" value="ECO:0007669"/>
    <property type="project" value="InterPro"/>
</dbReference>
<gene>
    <name evidence="4" type="ORF">PSON_ATCC_30995.1.T0910145</name>
</gene>
<feature type="transmembrane region" description="Helical" evidence="1">
    <location>
        <begin position="485"/>
        <end position="504"/>
    </location>
</feature>
<keyword evidence="1" id="KW-0472">Membrane</keyword>
<proteinExistence type="predicted"/>
<comment type="caution">
    <text evidence="4">The sequence shown here is derived from an EMBL/GenBank/DDBJ whole genome shotgun (WGS) entry which is preliminary data.</text>
</comment>
<keyword evidence="1" id="KW-0812">Transmembrane</keyword>
<feature type="transmembrane region" description="Helical" evidence="1">
    <location>
        <begin position="74"/>
        <end position="95"/>
    </location>
</feature>
<feature type="domain" description="Anoctamin transmembrane" evidence="2">
    <location>
        <begin position="389"/>
        <end position="624"/>
    </location>
</feature>
<dbReference type="EMBL" id="CAJJDN010000091">
    <property type="protein sequence ID" value="CAD8108585.1"/>
    <property type="molecule type" value="Genomic_DNA"/>
</dbReference>
<dbReference type="Pfam" id="PF04547">
    <property type="entry name" value="Anoctamin"/>
    <property type="match status" value="1"/>
</dbReference>
<evidence type="ECO:0000259" key="2">
    <source>
        <dbReference type="Pfam" id="PF04547"/>
    </source>
</evidence>
<dbReference type="OrthoDB" id="292950at2759"/>
<sequence length="900" mass="105158">MNYPKFIGETLEFDPLQKPPKLQYAVQHQQATSCGQNVKNSDYCQCCGLSIKKLPIHLNINIINLAFLGQGVPLFFNLMQLIILLHLILFFIFTLPNVSHNYLSNNCIAPSNYAYKYWKQNGCNQNCPLQHIDYQDFKNLFQNCETICQHYSDVCIQSQTSKISFVNKQLDDENKLIQSSLILASVIIVKILMVLIREKQHKIEYAIDKELLSPSDFTAIMNNLPKNDYNEKELKIALEQYCKEFDPRNNYEVVKINIAYDIAQYVDKGRQKIQLEKQLEKSSYNNREKLLKQIKEISKQQQKIEEEIENGSYQKTTQIAFITFQTKKQLQNLLEQTKLSYWERLMIVLKSIIKKKDGRGFYLKHHYIEISRAPEPDDVFWENCGTDEYNHLKRRILSWFVILFLLGISLCTLYGLNVFQNQFFLTSENNQFLMKTISSLSKSLIITIVDGLIYYFITKLANQERHVTKTHQDTSMAEKLSYVQFINSCLLVIIINVIGTYYQYSKQDKHLFNLAVQQQGGIADDILYVSGTNALLVPLSAYFNIFYLIKKLKQMRIEKNTDLNQIEANKLFEGPQVSFYDQYAYLCKTTWLTLFFAPIIPISILFGLIGLILYYWIQKYLLLRRNCKPPFQSSHLDREMLSLLDLSPLLLSTMQFLIDYSFHSTQLCQTINVASLVISGLELIIPTYRIHRILYKDIYEEEEQVRYEDIYMKLPTDYDRTNPLTQQAAMQELVKNKIKPNTAPLLLGLSSNLNSSKLKKNQALQDIIFKGVCNPKKIRIKILKQKLQMIVKMRQIRNIKHPIILDKSIQSNQIVFDKFELNQSSELNSPTYLKTPDYNFSSIVNIQPQLQSHQHQSEILDINSTASYNKSAYLDTPKYYFSSKNNSMFKHIQKCNQFQI</sequence>
<evidence type="ECO:0000259" key="3">
    <source>
        <dbReference type="Pfam" id="PF14703"/>
    </source>
</evidence>
<feature type="transmembrane region" description="Helical" evidence="1">
    <location>
        <begin position="396"/>
        <end position="416"/>
    </location>
</feature>
<evidence type="ECO:0000313" key="5">
    <source>
        <dbReference type="Proteomes" id="UP000692954"/>
    </source>
</evidence>
<evidence type="ECO:0000256" key="1">
    <source>
        <dbReference type="SAM" id="Phobius"/>
    </source>
</evidence>
<dbReference type="PANTHER" id="PTHR13018">
    <property type="entry name" value="PROBABLE MEMBRANE PROTEIN DUF221-RELATED"/>
    <property type="match status" value="1"/>
</dbReference>
<dbReference type="PANTHER" id="PTHR13018:SF83">
    <property type="entry name" value="RRM DOMAIN-CONTAINING PROTEIN"/>
    <property type="match status" value="1"/>
</dbReference>
<evidence type="ECO:0008006" key="6">
    <source>
        <dbReference type="Google" id="ProtNLM"/>
    </source>
</evidence>
<keyword evidence="1" id="KW-1133">Transmembrane helix</keyword>
<feature type="transmembrane region" description="Helical" evidence="1">
    <location>
        <begin position="591"/>
        <end position="617"/>
    </location>
</feature>
<reference evidence="4" key="1">
    <citation type="submission" date="2021-01" db="EMBL/GenBank/DDBJ databases">
        <authorList>
            <consortium name="Genoscope - CEA"/>
            <person name="William W."/>
        </authorList>
    </citation>
    <scope>NUCLEOTIDE SEQUENCE</scope>
</reference>
<dbReference type="InterPro" id="IPR027815">
    <property type="entry name" value="CSC1/OSCA1-like_cyt"/>
</dbReference>
<feature type="transmembrane region" description="Helical" evidence="1">
    <location>
        <begin position="176"/>
        <end position="196"/>
    </location>
</feature>
<dbReference type="InterPro" id="IPR045122">
    <property type="entry name" value="Csc1-like"/>
</dbReference>
<feature type="transmembrane region" description="Helical" evidence="1">
    <location>
        <begin position="526"/>
        <end position="549"/>
    </location>
</feature>
<organism evidence="4 5">
    <name type="scientific">Paramecium sonneborni</name>
    <dbReference type="NCBI Taxonomy" id="65129"/>
    <lineage>
        <taxon>Eukaryota</taxon>
        <taxon>Sar</taxon>
        <taxon>Alveolata</taxon>
        <taxon>Ciliophora</taxon>
        <taxon>Intramacronucleata</taxon>
        <taxon>Oligohymenophorea</taxon>
        <taxon>Peniculida</taxon>
        <taxon>Parameciidae</taxon>
        <taxon>Paramecium</taxon>
    </lineage>
</organism>
<dbReference type="Pfam" id="PF14703">
    <property type="entry name" value="PHM7_cyt"/>
    <property type="match status" value="1"/>
</dbReference>
<evidence type="ECO:0000313" key="4">
    <source>
        <dbReference type="EMBL" id="CAD8108585.1"/>
    </source>
</evidence>
<feature type="transmembrane region" description="Helical" evidence="1">
    <location>
        <begin position="436"/>
        <end position="457"/>
    </location>
</feature>